<protein>
    <submittedName>
        <fullName evidence="2">Uncharacterized protein At1g03830/F11M21_24</fullName>
    </submittedName>
</protein>
<feature type="compositionally biased region" description="Low complexity" evidence="1">
    <location>
        <begin position="8"/>
        <end position="23"/>
    </location>
</feature>
<dbReference type="AlphaFoldDB" id="Q8GXF4"/>
<feature type="region of interest" description="Disordered" evidence="1">
    <location>
        <begin position="1"/>
        <end position="25"/>
    </location>
</feature>
<sequence>MTPRRCTSSEAGATSSSTGTGHSKYTMKKLRTEILEHGFGAELVGLKNPRKRDLVQLYERTVLRK</sequence>
<dbReference type="EMBL" id="AK118266">
    <property type="protein sequence ID" value="BAC42884.1"/>
    <property type="molecule type" value="mRNA"/>
</dbReference>
<dbReference type="ExpressionAtlas" id="Q8GXF4">
    <property type="expression patterns" value="baseline and differential"/>
</dbReference>
<organism evidence="2">
    <name type="scientific">Arabidopsis thaliana</name>
    <name type="common">Mouse-ear cress</name>
    <dbReference type="NCBI Taxonomy" id="3702"/>
    <lineage>
        <taxon>Eukaryota</taxon>
        <taxon>Viridiplantae</taxon>
        <taxon>Streptophyta</taxon>
        <taxon>Embryophyta</taxon>
        <taxon>Tracheophyta</taxon>
        <taxon>Spermatophyta</taxon>
        <taxon>Magnoliopsida</taxon>
        <taxon>eudicotyledons</taxon>
        <taxon>Gunneridae</taxon>
        <taxon>Pentapetalae</taxon>
        <taxon>rosids</taxon>
        <taxon>malvids</taxon>
        <taxon>Brassicales</taxon>
        <taxon>Brassicaceae</taxon>
        <taxon>Camelineae</taxon>
        <taxon>Arabidopsis</taxon>
    </lineage>
</organism>
<dbReference type="TAIR" id="AT1G03830"/>
<evidence type="ECO:0000256" key="1">
    <source>
        <dbReference type="SAM" id="MobiDB-lite"/>
    </source>
</evidence>
<dbReference type="GO" id="GO:0003924">
    <property type="term" value="F:GTPase activity"/>
    <property type="evidence" value="ECO:0000314"/>
    <property type="project" value="TAIR"/>
</dbReference>
<dbReference type="GO" id="GO:0003682">
    <property type="term" value="F:chromatin binding"/>
    <property type="evidence" value="ECO:0000314"/>
    <property type="project" value="TAIR"/>
</dbReference>
<name>Q8GXF4_ARATH</name>
<evidence type="ECO:0000313" key="2">
    <source>
        <dbReference type="EMBL" id="BAC42884.1"/>
    </source>
</evidence>
<proteinExistence type="evidence at transcript level"/>
<gene>
    <name evidence="2" type="ordered locus">At1g03830/F11M21_24</name>
</gene>
<reference evidence="2" key="1">
    <citation type="submission" date="2002-11" db="EMBL/GenBank/DDBJ databases">
        <title>Arabidopsis thaliana full-length cDNA.</title>
        <authorList>
            <person name="Seki M."/>
            <person name="Iida K."/>
            <person name="Satou M."/>
            <person name="Sakurai T."/>
            <person name="Akiyama K."/>
            <person name="Ishida J."/>
            <person name="Nakajima M."/>
            <person name="Enju A."/>
            <person name="Kamiya A."/>
            <person name="Narusaka M."/>
            <person name="Carninci P."/>
            <person name="Kawai J."/>
            <person name="Hayashizaki Y."/>
            <person name="Shinozaki K."/>
        </authorList>
    </citation>
    <scope>NUCLEOTIDE SEQUENCE</scope>
</reference>
<accession>Q8GXF4</accession>